<dbReference type="SUPFAM" id="SSF56317">
    <property type="entry name" value="Carbon-nitrogen hydrolase"/>
    <property type="match status" value="1"/>
</dbReference>
<comment type="caution">
    <text evidence="3">The sequence shown here is derived from an EMBL/GenBank/DDBJ whole genome shotgun (WGS) entry which is preliminary data.</text>
</comment>
<proteinExistence type="predicted"/>
<accession>A0ABV5LS77</accession>
<sequence>MSTAPGGLRVAVLQATGVVGDAAANLARVRSAAREAAGAGADLLLTPELFVSGYAPARVGDDDGAAHRRAVAGIARETGIAVVASTVERDGDARHICASLVDAAGEEVTRYRKSFLFGAEEEAVFIPGGAAPEVVALNGVTVALGICFDVEFPEFTRPLARRGVQLLLVPTAVPGPGSGQFSDPHRVPELLVPARALENGLTLAYANHHGPEFTGSSSITDPFGAPLARAPRDAPALLLADVAAADSDRARAEVPYLDLSAGRTLG</sequence>
<keyword evidence="1 3" id="KW-0378">Hydrolase</keyword>
<organism evidence="3 4">
    <name type="scientific">Kineococcus gynurae</name>
    <dbReference type="NCBI Taxonomy" id="452979"/>
    <lineage>
        <taxon>Bacteria</taxon>
        <taxon>Bacillati</taxon>
        <taxon>Actinomycetota</taxon>
        <taxon>Actinomycetes</taxon>
        <taxon>Kineosporiales</taxon>
        <taxon>Kineosporiaceae</taxon>
        <taxon>Kineococcus</taxon>
    </lineage>
</organism>
<dbReference type="PANTHER" id="PTHR43674:SF2">
    <property type="entry name" value="BETA-UREIDOPROPIONASE"/>
    <property type="match status" value="1"/>
</dbReference>
<dbReference type="PROSITE" id="PS50263">
    <property type="entry name" value="CN_HYDROLASE"/>
    <property type="match status" value="1"/>
</dbReference>
<dbReference type="EMBL" id="JBHMDM010000004">
    <property type="protein sequence ID" value="MFB9376901.1"/>
    <property type="molecule type" value="Genomic_DNA"/>
</dbReference>
<keyword evidence="4" id="KW-1185">Reference proteome</keyword>
<dbReference type="Gene3D" id="3.60.110.10">
    <property type="entry name" value="Carbon-nitrogen hydrolase"/>
    <property type="match status" value="1"/>
</dbReference>
<evidence type="ECO:0000313" key="3">
    <source>
        <dbReference type="EMBL" id="MFB9376901.1"/>
    </source>
</evidence>
<reference evidence="3 4" key="1">
    <citation type="submission" date="2024-09" db="EMBL/GenBank/DDBJ databases">
        <authorList>
            <person name="Sun Q."/>
            <person name="Mori K."/>
        </authorList>
    </citation>
    <scope>NUCLEOTIDE SEQUENCE [LARGE SCALE GENOMIC DNA]</scope>
    <source>
        <strain evidence="3 4">TISTR 1856</strain>
    </source>
</reference>
<dbReference type="InterPro" id="IPR003010">
    <property type="entry name" value="C-N_Hydrolase"/>
</dbReference>
<dbReference type="Pfam" id="PF00795">
    <property type="entry name" value="CN_hydrolase"/>
    <property type="match status" value="1"/>
</dbReference>
<dbReference type="InterPro" id="IPR050345">
    <property type="entry name" value="Aliph_Amidase/BUP"/>
</dbReference>
<dbReference type="InterPro" id="IPR036526">
    <property type="entry name" value="C-N_Hydrolase_sf"/>
</dbReference>
<dbReference type="RefSeq" id="WP_380135555.1">
    <property type="nucleotide sequence ID" value="NZ_JBHLUI010000003.1"/>
</dbReference>
<name>A0ABV5LS77_9ACTN</name>
<dbReference type="Proteomes" id="UP001589748">
    <property type="component" value="Unassembled WGS sequence"/>
</dbReference>
<evidence type="ECO:0000256" key="1">
    <source>
        <dbReference type="ARBA" id="ARBA00022801"/>
    </source>
</evidence>
<evidence type="ECO:0000313" key="4">
    <source>
        <dbReference type="Proteomes" id="UP001589748"/>
    </source>
</evidence>
<dbReference type="GO" id="GO:0016787">
    <property type="term" value="F:hydrolase activity"/>
    <property type="evidence" value="ECO:0007669"/>
    <property type="project" value="UniProtKB-KW"/>
</dbReference>
<feature type="domain" description="CN hydrolase" evidence="2">
    <location>
        <begin position="8"/>
        <end position="244"/>
    </location>
</feature>
<protein>
    <submittedName>
        <fullName evidence="3">Nitrilase-related carbon-nitrogen hydrolase</fullName>
    </submittedName>
</protein>
<dbReference type="PANTHER" id="PTHR43674">
    <property type="entry name" value="NITRILASE C965.09-RELATED"/>
    <property type="match status" value="1"/>
</dbReference>
<evidence type="ECO:0000259" key="2">
    <source>
        <dbReference type="PROSITE" id="PS50263"/>
    </source>
</evidence>
<gene>
    <name evidence="3" type="ORF">ACFFVI_07960</name>
</gene>